<comment type="caution">
    <text evidence="2">The sequence shown here is derived from an EMBL/GenBank/DDBJ whole genome shotgun (WGS) entry which is preliminary data.</text>
</comment>
<dbReference type="Proteomes" id="UP000306317">
    <property type="component" value="Unassembled WGS sequence"/>
</dbReference>
<feature type="domain" description="Helix-turn-helix" evidence="1">
    <location>
        <begin position="13"/>
        <end position="61"/>
    </location>
</feature>
<evidence type="ECO:0000259" key="1">
    <source>
        <dbReference type="Pfam" id="PF12728"/>
    </source>
</evidence>
<evidence type="ECO:0000313" key="2">
    <source>
        <dbReference type="EMBL" id="THD03729.1"/>
    </source>
</evidence>
<proteinExistence type="predicted"/>
<reference evidence="2 3" key="1">
    <citation type="submission" date="2017-02" db="EMBL/GenBank/DDBJ databases">
        <title>Whole genome sequencing of Rhodanobacter lindaniclasticus DSM 17932.</title>
        <authorList>
            <person name="Kumar S."/>
            <person name="Patil P."/>
            <person name="Patil P.B."/>
        </authorList>
    </citation>
    <scope>NUCLEOTIDE SEQUENCE [LARGE SCALE GENOMIC DNA]</scope>
    <source>
        <strain evidence="2 3">DSM 17932</strain>
    </source>
</reference>
<sequence length="69" mass="7535">MTQPSNPPQKLAYGITEAALLIGKSRSALYEAMTSGTIASYKDGRRRMISARALAEYVDRKEREGSKAA</sequence>
<dbReference type="RefSeq" id="WP_136260115.1">
    <property type="nucleotide sequence ID" value="NZ_MWIO01000090.1"/>
</dbReference>
<protein>
    <recommendedName>
        <fullName evidence="1">Helix-turn-helix domain-containing protein</fullName>
    </recommendedName>
</protein>
<keyword evidence="3" id="KW-1185">Reference proteome</keyword>
<dbReference type="EMBL" id="MWIO01000090">
    <property type="protein sequence ID" value="THD03729.1"/>
    <property type="molecule type" value="Genomic_DNA"/>
</dbReference>
<gene>
    <name evidence="2" type="ORF">B1991_18290</name>
</gene>
<dbReference type="AlphaFoldDB" id="A0A4S3K6D8"/>
<name>A0A4S3K6D8_9GAMM</name>
<dbReference type="InterPro" id="IPR041657">
    <property type="entry name" value="HTH_17"/>
</dbReference>
<dbReference type="Pfam" id="PF12728">
    <property type="entry name" value="HTH_17"/>
    <property type="match status" value="1"/>
</dbReference>
<organism evidence="2 3">
    <name type="scientific">Rhodanobacter lindaniclasticus</name>
    <dbReference type="NCBI Taxonomy" id="75310"/>
    <lineage>
        <taxon>Bacteria</taxon>
        <taxon>Pseudomonadati</taxon>
        <taxon>Pseudomonadota</taxon>
        <taxon>Gammaproteobacteria</taxon>
        <taxon>Lysobacterales</taxon>
        <taxon>Rhodanobacteraceae</taxon>
        <taxon>Rhodanobacter</taxon>
    </lineage>
</organism>
<evidence type="ECO:0000313" key="3">
    <source>
        <dbReference type="Proteomes" id="UP000306317"/>
    </source>
</evidence>
<accession>A0A4S3K6D8</accession>
<dbReference type="OrthoDB" id="6050739at2"/>